<dbReference type="SMART" id="SM00398">
    <property type="entry name" value="HMG"/>
    <property type="match status" value="1"/>
</dbReference>
<dbReference type="ExpressionAtlas" id="A0A6I8UB76">
    <property type="expression patterns" value="baseline"/>
</dbReference>
<keyword evidence="7" id="KW-1185">Reference proteome</keyword>
<evidence type="ECO:0000256" key="3">
    <source>
        <dbReference type="ARBA" id="ARBA00023242"/>
    </source>
</evidence>
<dbReference type="InterPro" id="IPR051365">
    <property type="entry name" value="TOX_HMG-box_domain"/>
</dbReference>
<dbReference type="RefSeq" id="XP_001352760.3">
    <property type="nucleotide sequence ID" value="XM_001352724.4"/>
</dbReference>
<dbReference type="InterPro" id="IPR036910">
    <property type="entry name" value="HMG_box_dom_sf"/>
</dbReference>
<dbReference type="PANTHER" id="PTHR45781:SF1">
    <property type="entry name" value="HMG BOX DOMAIN-CONTAINING PROTEIN"/>
    <property type="match status" value="1"/>
</dbReference>
<evidence type="ECO:0000256" key="2">
    <source>
        <dbReference type="ARBA" id="ARBA00023125"/>
    </source>
</evidence>
<feature type="compositionally biased region" description="Low complexity" evidence="5">
    <location>
        <begin position="72"/>
        <end position="99"/>
    </location>
</feature>
<proteinExistence type="predicted"/>
<dbReference type="KEGG" id="dpo:4812559"/>
<keyword evidence="3 4" id="KW-0539">Nucleus</keyword>
<feature type="compositionally biased region" description="Polar residues" evidence="5">
    <location>
        <begin position="26"/>
        <end position="37"/>
    </location>
</feature>
<evidence type="ECO:0000313" key="7">
    <source>
        <dbReference type="Proteomes" id="UP000001819"/>
    </source>
</evidence>
<gene>
    <name evidence="8" type="primary">LOC4812559</name>
</gene>
<organism evidence="7 8">
    <name type="scientific">Drosophila pseudoobscura pseudoobscura</name>
    <name type="common">Fruit fly</name>
    <dbReference type="NCBI Taxonomy" id="46245"/>
    <lineage>
        <taxon>Eukaryota</taxon>
        <taxon>Metazoa</taxon>
        <taxon>Ecdysozoa</taxon>
        <taxon>Arthropoda</taxon>
        <taxon>Hexapoda</taxon>
        <taxon>Insecta</taxon>
        <taxon>Pterygota</taxon>
        <taxon>Neoptera</taxon>
        <taxon>Endopterygota</taxon>
        <taxon>Diptera</taxon>
        <taxon>Brachycera</taxon>
        <taxon>Muscomorpha</taxon>
        <taxon>Ephydroidea</taxon>
        <taxon>Drosophilidae</taxon>
        <taxon>Drosophila</taxon>
        <taxon>Sophophora</taxon>
    </lineage>
</organism>
<evidence type="ECO:0000256" key="1">
    <source>
        <dbReference type="ARBA" id="ARBA00004123"/>
    </source>
</evidence>
<dbReference type="PANTHER" id="PTHR45781">
    <property type="entry name" value="AGAP000281-PA"/>
    <property type="match status" value="1"/>
</dbReference>
<feature type="DNA-binding region" description="HMG box" evidence="4">
    <location>
        <begin position="100"/>
        <end position="168"/>
    </location>
</feature>
<dbReference type="InParanoid" id="A0A6I8UB76"/>
<dbReference type="PROSITE" id="PS50118">
    <property type="entry name" value="HMG_BOX_2"/>
    <property type="match status" value="1"/>
</dbReference>
<accession>A0A6I8UB76</accession>
<feature type="region of interest" description="Disordered" evidence="5">
    <location>
        <begin position="1"/>
        <end position="99"/>
    </location>
</feature>
<reference evidence="8" key="1">
    <citation type="submission" date="2025-08" db="UniProtKB">
        <authorList>
            <consortium name="RefSeq"/>
        </authorList>
    </citation>
    <scope>IDENTIFICATION</scope>
    <source>
        <strain evidence="8">MV-25-SWS-2005</strain>
        <tissue evidence="8">Whole body</tissue>
    </source>
</reference>
<evidence type="ECO:0000259" key="6">
    <source>
        <dbReference type="PROSITE" id="PS50118"/>
    </source>
</evidence>
<dbReference type="GO" id="GO:0031490">
    <property type="term" value="F:chromatin DNA binding"/>
    <property type="evidence" value="ECO:0007669"/>
    <property type="project" value="TreeGrafter"/>
</dbReference>
<feature type="domain" description="HMG box" evidence="6">
    <location>
        <begin position="100"/>
        <end position="168"/>
    </location>
</feature>
<sequence length="273" mass="30893">MNQLNQFHAPSFGDDMFDMPTEPPNHASQRLLSLDHSTFNDDDEEDGDTYGGGGGHSMMTQHEHENQHQMLPQLSPVPQQSQQQQQPQQPQQQQVLAQAPSKPLAPFALFFRDTVTAIKQQNPACSLEQISVIVHTMWESLDETQKNVYNQRHEQEKRDFLRNMRDYRQQLSETEITPEVGSSIPDAVASVPAIQTMNDEQTTPLATATVEPPDQIQLLTEAAQAPKCTREQCNKPAIINPDWEDEYCSNECVVIHCRNVFNNWALSLKSSPT</sequence>
<dbReference type="GO" id="GO:0006357">
    <property type="term" value="P:regulation of transcription by RNA polymerase II"/>
    <property type="evidence" value="ECO:0007669"/>
    <property type="project" value="TreeGrafter"/>
</dbReference>
<dbReference type="Proteomes" id="UP000001819">
    <property type="component" value="Chromosome X"/>
</dbReference>
<dbReference type="SUPFAM" id="SSF47095">
    <property type="entry name" value="HMG-box"/>
    <property type="match status" value="1"/>
</dbReference>
<comment type="subcellular location">
    <subcellularLocation>
        <location evidence="1">Nucleus</location>
    </subcellularLocation>
</comment>
<dbReference type="InterPro" id="IPR009071">
    <property type="entry name" value="HMG_box_dom"/>
</dbReference>
<name>A0A6I8UB76_DROPS</name>
<keyword evidence="2 4" id="KW-0238">DNA-binding</keyword>
<evidence type="ECO:0000256" key="4">
    <source>
        <dbReference type="PROSITE-ProRule" id="PRU00267"/>
    </source>
</evidence>
<evidence type="ECO:0000256" key="5">
    <source>
        <dbReference type="SAM" id="MobiDB-lite"/>
    </source>
</evidence>
<evidence type="ECO:0000313" key="8">
    <source>
        <dbReference type="RefSeq" id="XP_001352760.3"/>
    </source>
</evidence>
<dbReference type="AlphaFoldDB" id="A0A6I8UB76"/>
<dbReference type="GO" id="GO:0005634">
    <property type="term" value="C:nucleus"/>
    <property type="evidence" value="ECO:0007669"/>
    <property type="project" value="UniProtKB-SubCell"/>
</dbReference>
<protein>
    <submittedName>
        <fullName evidence="8">TOX high mobility group box family member 4 isoform X1</fullName>
    </submittedName>
</protein>
<dbReference type="Gene3D" id="1.10.30.10">
    <property type="entry name" value="High mobility group box domain"/>
    <property type="match status" value="1"/>
</dbReference>
<dbReference type="Pfam" id="PF00505">
    <property type="entry name" value="HMG_box"/>
    <property type="match status" value="1"/>
</dbReference>